<keyword evidence="3" id="KW-1185">Reference proteome</keyword>
<feature type="compositionally biased region" description="Acidic residues" evidence="1">
    <location>
        <begin position="1"/>
        <end position="11"/>
    </location>
</feature>
<reference evidence="2" key="1">
    <citation type="submission" date="2023-06" db="EMBL/GenBank/DDBJ databases">
        <authorList>
            <person name="Delattre M."/>
        </authorList>
    </citation>
    <scope>NUCLEOTIDE SEQUENCE</scope>
    <source>
        <strain evidence="2">AF72</strain>
    </source>
</reference>
<feature type="compositionally biased region" description="Low complexity" evidence="1">
    <location>
        <begin position="44"/>
        <end position="54"/>
    </location>
</feature>
<feature type="region of interest" description="Disordered" evidence="1">
    <location>
        <begin position="44"/>
        <end position="66"/>
    </location>
</feature>
<feature type="region of interest" description="Disordered" evidence="1">
    <location>
        <begin position="178"/>
        <end position="203"/>
    </location>
</feature>
<name>A0AA36CUZ5_9BILA</name>
<feature type="compositionally biased region" description="Basic and acidic residues" evidence="1">
    <location>
        <begin position="12"/>
        <end position="26"/>
    </location>
</feature>
<feature type="region of interest" description="Disordered" evidence="1">
    <location>
        <begin position="85"/>
        <end position="166"/>
    </location>
</feature>
<evidence type="ECO:0000313" key="3">
    <source>
        <dbReference type="Proteomes" id="UP001177023"/>
    </source>
</evidence>
<evidence type="ECO:0000313" key="2">
    <source>
        <dbReference type="EMBL" id="CAJ0575786.1"/>
    </source>
</evidence>
<dbReference type="AlphaFoldDB" id="A0AA36CUZ5"/>
<dbReference type="Proteomes" id="UP001177023">
    <property type="component" value="Unassembled WGS sequence"/>
</dbReference>
<sequence>MSGYDEPSELDYDGHRRNEQIVEHSYEPEVIQEAELDEFQHKVAQPPAFAAAPRAEGEETPDEVKHFEHDGYDSSEVIVELNESPAQEQHEEYHHEHYEQPEPQHETIVEPEPQLPQEDFQRTVEIEPSNENKTPSPPRGRKVITDFKFEEAKPAPKEDQGEKEIKTGTVKSLIGMWNNPAELGKGNGGKDKNYKTEYGVGANRPTRQLRTNWCE</sequence>
<feature type="non-terminal residue" evidence="2">
    <location>
        <position position="215"/>
    </location>
</feature>
<feature type="compositionally biased region" description="Basic and acidic residues" evidence="1">
    <location>
        <begin position="88"/>
        <end position="108"/>
    </location>
</feature>
<accession>A0AA36CUZ5</accession>
<evidence type="ECO:0000256" key="1">
    <source>
        <dbReference type="SAM" id="MobiDB-lite"/>
    </source>
</evidence>
<dbReference type="EMBL" id="CATQJA010002641">
    <property type="protein sequence ID" value="CAJ0575786.1"/>
    <property type="molecule type" value="Genomic_DNA"/>
</dbReference>
<gene>
    <name evidence="2" type="ORF">MSPICULIGERA_LOCUS14091</name>
</gene>
<proteinExistence type="predicted"/>
<comment type="caution">
    <text evidence="2">The sequence shown here is derived from an EMBL/GenBank/DDBJ whole genome shotgun (WGS) entry which is preliminary data.</text>
</comment>
<organism evidence="2 3">
    <name type="scientific">Mesorhabditis spiculigera</name>
    <dbReference type="NCBI Taxonomy" id="96644"/>
    <lineage>
        <taxon>Eukaryota</taxon>
        <taxon>Metazoa</taxon>
        <taxon>Ecdysozoa</taxon>
        <taxon>Nematoda</taxon>
        <taxon>Chromadorea</taxon>
        <taxon>Rhabditida</taxon>
        <taxon>Rhabditina</taxon>
        <taxon>Rhabditomorpha</taxon>
        <taxon>Rhabditoidea</taxon>
        <taxon>Rhabditidae</taxon>
        <taxon>Mesorhabditinae</taxon>
        <taxon>Mesorhabditis</taxon>
    </lineage>
</organism>
<feature type="compositionally biased region" description="Basic and acidic residues" evidence="1">
    <location>
        <begin position="143"/>
        <end position="166"/>
    </location>
</feature>
<protein>
    <submittedName>
        <fullName evidence="2">Uncharacterized protein</fullName>
    </submittedName>
</protein>
<feature type="region of interest" description="Disordered" evidence="1">
    <location>
        <begin position="1"/>
        <end position="26"/>
    </location>
</feature>